<evidence type="ECO:0000259" key="1">
    <source>
        <dbReference type="Pfam" id="PF00535"/>
    </source>
</evidence>
<gene>
    <name evidence="2" type="ORF">S01H1_04574</name>
</gene>
<feature type="domain" description="Glycosyltransferase 2-like" evidence="1">
    <location>
        <begin position="5"/>
        <end position="158"/>
    </location>
</feature>
<dbReference type="Gene3D" id="3.90.550.10">
    <property type="entry name" value="Spore Coat Polysaccharide Biosynthesis Protein SpsA, Chain A"/>
    <property type="match status" value="1"/>
</dbReference>
<accession>X0T9Y6</accession>
<dbReference type="PANTHER" id="PTHR48090:SF7">
    <property type="entry name" value="RFBJ PROTEIN"/>
    <property type="match status" value="1"/>
</dbReference>
<dbReference type="InterPro" id="IPR001173">
    <property type="entry name" value="Glyco_trans_2-like"/>
</dbReference>
<proteinExistence type="predicted"/>
<dbReference type="Pfam" id="PF00535">
    <property type="entry name" value="Glycos_transf_2"/>
    <property type="match status" value="1"/>
</dbReference>
<dbReference type="EMBL" id="BARS01002408">
    <property type="protein sequence ID" value="GAF84972.1"/>
    <property type="molecule type" value="Genomic_DNA"/>
</dbReference>
<evidence type="ECO:0000313" key="2">
    <source>
        <dbReference type="EMBL" id="GAF84972.1"/>
    </source>
</evidence>
<protein>
    <recommendedName>
        <fullName evidence="1">Glycosyltransferase 2-like domain-containing protein</fullName>
    </recommendedName>
</protein>
<name>X0T9Y6_9ZZZZ</name>
<dbReference type="SUPFAM" id="SSF53448">
    <property type="entry name" value="Nucleotide-diphospho-sugar transferases"/>
    <property type="match status" value="1"/>
</dbReference>
<sequence length="251" mass="27451">MRIVVVIPALDEERSLPQVLAEIPRPLIEEVVVADNGSRDRTADVARAGGATVVSEPRAGYGRACLAALAAIASNPPDIVVFVDADYSDRPGEMTTLLEPILNDQAELVIGSRVLGKREPGALAPHARWGNRLATWMIRRLYGVRFTDLGPFRAIRYDTLMALNMQDKNYGWTAEMQAKAARAGVRSVEVPVSYHCRVGKSKITGTVKGTVLAGWKIITTILRIRLQKLPTMNAHKNQGPSRTTVQCGEQK</sequence>
<comment type="caution">
    <text evidence="2">The sequence shown here is derived from an EMBL/GenBank/DDBJ whole genome shotgun (WGS) entry which is preliminary data.</text>
</comment>
<organism evidence="2">
    <name type="scientific">marine sediment metagenome</name>
    <dbReference type="NCBI Taxonomy" id="412755"/>
    <lineage>
        <taxon>unclassified sequences</taxon>
        <taxon>metagenomes</taxon>
        <taxon>ecological metagenomes</taxon>
    </lineage>
</organism>
<dbReference type="InterPro" id="IPR050256">
    <property type="entry name" value="Glycosyltransferase_2"/>
</dbReference>
<dbReference type="AlphaFoldDB" id="X0T9Y6"/>
<dbReference type="CDD" id="cd04179">
    <property type="entry name" value="DPM_DPG-synthase_like"/>
    <property type="match status" value="1"/>
</dbReference>
<reference evidence="2" key="1">
    <citation type="journal article" date="2014" name="Front. Microbiol.">
        <title>High frequency of phylogenetically diverse reductive dehalogenase-homologous genes in deep subseafloor sedimentary metagenomes.</title>
        <authorList>
            <person name="Kawai M."/>
            <person name="Futagami T."/>
            <person name="Toyoda A."/>
            <person name="Takaki Y."/>
            <person name="Nishi S."/>
            <person name="Hori S."/>
            <person name="Arai W."/>
            <person name="Tsubouchi T."/>
            <person name="Morono Y."/>
            <person name="Uchiyama I."/>
            <person name="Ito T."/>
            <person name="Fujiyama A."/>
            <person name="Inagaki F."/>
            <person name="Takami H."/>
        </authorList>
    </citation>
    <scope>NUCLEOTIDE SEQUENCE</scope>
    <source>
        <strain evidence="2">Expedition CK06-06</strain>
    </source>
</reference>
<dbReference type="PANTHER" id="PTHR48090">
    <property type="entry name" value="UNDECAPRENYL-PHOSPHATE 4-DEOXY-4-FORMAMIDO-L-ARABINOSE TRANSFERASE-RELATED"/>
    <property type="match status" value="1"/>
</dbReference>
<dbReference type="InterPro" id="IPR029044">
    <property type="entry name" value="Nucleotide-diphossugar_trans"/>
</dbReference>